<feature type="transmembrane region" description="Helical" evidence="1">
    <location>
        <begin position="15"/>
        <end position="39"/>
    </location>
</feature>
<evidence type="ECO:0000313" key="2">
    <source>
        <dbReference type="EMBL" id="MCW3789014.1"/>
    </source>
</evidence>
<evidence type="ECO:0000313" key="3">
    <source>
        <dbReference type="Proteomes" id="UP001209229"/>
    </source>
</evidence>
<gene>
    <name evidence="2" type="ORF">OM075_21280</name>
</gene>
<dbReference type="InterPro" id="IPR005625">
    <property type="entry name" value="PepSY-ass_TM"/>
</dbReference>
<comment type="caution">
    <text evidence="2">The sequence shown here is derived from an EMBL/GenBank/DDBJ whole genome shotgun (WGS) entry which is preliminary data.</text>
</comment>
<feature type="transmembrane region" description="Helical" evidence="1">
    <location>
        <begin position="152"/>
        <end position="172"/>
    </location>
</feature>
<name>A0AAE3M853_9BACT</name>
<dbReference type="EMBL" id="JAPDPJ010000077">
    <property type="protein sequence ID" value="MCW3789014.1"/>
    <property type="molecule type" value="Genomic_DNA"/>
</dbReference>
<keyword evidence="1" id="KW-1133">Transmembrane helix</keyword>
<dbReference type="PANTHER" id="PTHR34219">
    <property type="entry name" value="IRON-REGULATED INNER MEMBRANE PROTEIN-RELATED"/>
    <property type="match status" value="1"/>
</dbReference>
<feature type="transmembrane region" description="Helical" evidence="1">
    <location>
        <begin position="204"/>
        <end position="224"/>
    </location>
</feature>
<organism evidence="2 3">
    <name type="scientific">Plebeiibacterium sediminum</name>
    <dbReference type="NCBI Taxonomy" id="2992112"/>
    <lineage>
        <taxon>Bacteria</taxon>
        <taxon>Pseudomonadati</taxon>
        <taxon>Bacteroidota</taxon>
        <taxon>Bacteroidia</taxon>
        <taxon>Marinilabiliales</taxon>
        <taxon>Marinilabiliaceae</taxon>
        <taxon>Plebeiibacterium</taxon>
    </lineage>
</organism>
<dbReference type="AlphaFoldDB" id="A0AAE3M853"/>
<keyword evidence="1" id="KW-0472">Membrane</keyword>
<sequence>MTQLKNKFRSINNWLHLWLGLSSGIIVFIVSITGCIYVFQQEIQNTLEPWRFVKPQNAPFAPPGQLIDTAKTYVHAQTPTGITYEGKDGAAAVGFWMMNEGKREFEVVFMNPYTAEFIKKETPLAKGEFNFFRFILNGHRALWLPYTIGRPIVGSAVLIFVVLLITGLIMWWPKKWNKNSAKLSFKINAKSGFKRLNHDLHNALGFYVFLFALTIAITGLTWSFQWVDNGLYYLTSGGESKADHEHPHSDVSLKNIASTDTLSAIDRAFYLALQEQPKPERIYMSPSLRSEEESIKVILYKHKGKFYHHNEYFFDQYTLKKIKVEKYDEALFAEKVDMMKYDIHTGAIWGLPGKILAFFASLICASLPVTGFIIWIKKRSNKKKQKQSLSSHFN</sequence>
<feature type="transmembrane region" description="Helical" evidence="1">
    <location>
        <begin position="355"/>
        <end position="376"/>
    </location>
</feature>
<dbReference type="Pfam" id="PF03929">
    <property type="entry name" value="PepSY_TM"/>
    <property type="match status" value="1"/>
</dbReference>
<proteinExistence type="predicted"/>
<keyword evidence="3" id="KW-1185">Reference proteome</keyword>
<dbReference type="PROSITE" id="PS51257">
    <property type="entry name" value="PROKAR_LIPOPROTEIN"/>
    <property type="match status" value="1"/>
</dbReference>
<reference evidence="2" key="1">
    <citation type="submission" date="2022-10" db="EMBL/GenBank/DDBJ databases">
        <authorList>
            <person name="Yu W.X."/>
        </authorList>
    </citation>
    <scope>NUCLEOTIDE SEQUENCE</scope>
    <source>
        <strain evidence="2">AAT</strain>
    </source>
</reference>
<keyword evidence="1" id="KW-0812">Transmembrane</keyword>
<accession>A0AAE3M853</accession>
<dbReference type="RefSeq" id="WP_301192570.1">
    <property type="nucleotide sequence ID" value="NZ_JAPDPJ010000077.1"/>
</dbReference>
<protein>
    <submittedName>
        <fullName evidence="2">PepSY domain-containing protein</fullName>
    </submittedName>
</protein>
<dbReference type="Proteomes" id="UP001209229">
    <property type="component" value="Unassembled WGS sequence"/>
</dbReference>
<evidence type="ECO:0000256" key="1">
    <source>
        <dbReference type="SAM" id="Phobius"/>
    </source>
</evidence>
<dbReference type="PANTHER" id="PTHR34219:SF3">
    <property type="entry name" value="BLL7967 PROTEIN"/>
    <property type="match status" value="1"/>
</dbReference>